<proteinExistence type="inferred from homology"/>
<evidence type="ECO:0000256" key="3">
    <source>
        <dbReference type="ARBA" id="ARBA00022989"/>
    </source>
</evidence>
<evidence type="ECO:0000256" key="6">
    <source>
        <dbReference type="SAM" id="MobiDB-lite"/>
    </source>
</evidence>
<gene>
    <name evidence="9" type="ORF">EV356DRAFT_449566</name>
</gene>
<feature type="compositionally biased region" description="Low complexity" evidence="6">
    <location>
        <begin position="314"/>
        <end position="325"/>
    </location>
</feature>
<dbReference type="PANTHER" id="PTHR33048:SF47">
    <property type="entry name" value="INTEGRAL MEMBRANE PROTEIN-RELATED"/>
    <property type="match status" value="1"/>
</dbReference>
<dbReference type="EMBL" id="ML991812">
    <property type="protein sequence ID" value="KAF2232842.1"/>
    <property type="molecule type" value="Genomic_DNA"/>
</dbReference>
<feature type="transmembrane region" description="Helical" evidence="7">
    <location>
        <begin position="177"/>
        <end position="200"/>
    </location>
</feature>
<feature type="transmembrane region" description="Helical" evidence="7">
    <location>
        <begin position="212"/>
        <end position="233"/>
    </location>
</feature>
<feature type="region of interest" description="Disordered" evidence="6">
    <location>
        <begin position="310"/>
        <end position="348"/>
    </location>
</feature>
<evidence type="ECO:0000256" key="5">
    <source>
        <dbReference type="ARBA" id="ARBA00038359"/>
    </source>
</evidence>
<evidence type="ECO:0000313" key="10">
    <source>
        <dbReference type="Proteomes" id="UP000800092"/>
    </source>
</evidence>
<evidence type="ECO:0000256" key="4">
    <source>
        <dbReference type="ARBA" id="ARBA00023136"/>
    </source>
</evidence>
<feature type="transmembrane region" description="Helical" evidence="7">
    <location>
        <begin position="56"/>
        <end position="80"/>
    </location>
</feature>
<evidence type="ECO:0000256" key="7">
    <source>
        <dbReference type="SAM" id="Phobius"/>
    </source>
</evidence>
<dbReference type="Pfam" id="PF20684">
    <property type="entry name" value="Fung_rhodopsin"/>
    <property type="match status" value="1"/>
</dbReference>
<dbReference type="GO" id="GO:0016020">
    <property type="term" value="C:membrane"/>
    <property type="evidence" value="ECO:0007669"/>
    <property type="project" value="UniProtKB-SubCell"/>
</dbReference>
<accession>A0A6A6H4B9</accession>
<evidence type="ECO:0000256" key="1">
    <source>
        <dbReference type="ARBA" id="ARBA00004141"/>
    </source>
</evidence>
<feature type="transmembrane region" description="Helical" evidence="7">
    <location>
        <begin position="92"/>
        <end position="112"/>
    </location>
</feature>
<dbReference type="InterPro" id="IPR052337">
    <property type="entry name" value="SAT4-like"/>
</dbReference>
<evidence type="ECO:0000259" key="8">
    <source>
        <dbReference type="Pfam" id="PF20684"/>
    </source>
</evidence>
<keyword evidence="2 7" id="KW-0812">Transmembrane</keyword>
<organism evidence="9 10">
    <name type="scientific">Viridothelium virens</name>
    <name type="common">Speckled blister lichen</name>
    <name type="synonym">Trypethelium virens</name>
    <dbReference type="NCBI Taxonomy" id="1048519"/>
    <lineage>
        <taxon>Eukaryota</taxon>
        <taxon>Fungi</taxon>
        <taxon>Dikarya</taxon>
        <taxon>Ascomycota</taxon>
        <taxon>Pezizomycotina</taxon>
        <taxon>Dothideomycetes</taxon>
        <taxon>Dothideomycetes incertae sedis</taxon>
        <taxon>Trypetheliales</taxon>
        <taxon>Trypetheliaceae</taxon>
        <taxon>Viridothelium</taxon>
    </lineage>
</organism>
<feature type="transmembrane region" description="Helical" evidence="7">
    <location>
        <begin position="24"/>
        <end position="44"/>
    </location>
</feature>
<feature type="transmembrane region" description="Helical" evidence="7">
    <location>
        <begin position="132"/>
        <end position="157"/>
    </location>
</feature>
<dbReference type="OrthoDB" id="444631at2759"/>
<dbReference type="Proteomes" id="UP000800092">
    <property type="component" value="Unassembled WGS sequence"/>
</dbReference>
<keyword evidence="4 7" id="KW-0472">Membrane</keyword>
<reference evidence="9" key="1">
    <citation type="journal article" date="2020" name="Stud. Mycol.">
        <title>101 Dothideomycetes genomes: a test case for predicting lifestyles and emergence of pathogens.</title>
        <authorList>
            <person name="Haridas S."/>
            <person name="Albert R."/>
            <person name="Binder M."/>
            <person name="Bloem J."/>
            <person name="Labutti K."/>
            <person name="Salamov A."/>
            <person name="Andreopoulos B."/>
            <person name="Baker S."/>
            <person name="Barry K."/>
            <person name="Bills G."/>
            <person name="Bluhm B."/>
            <person name="Cannon C."/>
            <person name="Castanera R."/>
            <person name="Culley D."/>
            <person name="Daum C."/>
            <person name="Ezra D."/>
            <person name="Gonzalez J."/>
            <person name="Henrissat B."/>
            <person name="Kuo A."/>
            <person name="Liang C."/>
            <person name="Lipzen A."/>
            <person name="Lutzoni F."/>
            <person name="Magnuson J."/>
            <person name="Mondo S."/>
            <person name="Nolan M."/>
            <person name="Ohm R."/>
            <person name="Pangilinan J."/>
            <person name="Park H.-J."/>
            <person name="Ramirez L."/>
            <person name="Alfaro M."/>
            <person name="Sun H."/>
            <person name="Tritt A."/>
            <person name="Yoshinaga Y."/>
            <person name="Zwiers L.-H."/>
            <person name="Turgeon B."/>
            <person name="Goodwin S."/>
            <person name="Spatafora J."/>
            <person name="Crous P."/>
            <person name="Grigoriev I."/>
        </authorList>
    </citation>
    <scope>NUCLEOTIDE SEQUENCE</scope>
    <source>
        <strain evidence="9">Tuck. ex Michener</strain>
    </source>
</reference>
<evidence type="ECO:0000256" key="2">
    <source>
        <dbReference type="ARBA" id="ARBA00022692"/>
    </source>
</evidence>
<keyword evidence="10" id="KW-1185">Reference proteome</keyword>
<dbReference type="PANTHER" id="PTHR33048">
    <property type="entry name" value="PTH11-LIKE INTEGRAL MEMBRANE PROTEIN (AFU_ORTHOLOGUE AFUA_5G11245)"/>
    <property type="match status" value="1"/>
</dbReference>
<name>A0A6A6H4B9_VIRVR</name>
<comment type="similarity">
    <text evidence="5">Belongs to the SAT4 family.</text>
</comment>
<keyword evidence="3 7" id="KW-1133">Transmembrane helix</keyword>
<dbReference type="InterPro" id="IPR049326">
    <property type="entry name" value="Rhodopsin_dom_fungi"/>
</dbReference>
<protein>
    <recommendedName>
        <fullName evidence="8">Rhodopsin domain-containing protein</fullName>
    </recommendedName>
</protein>
<dbReference type="AlphaFoldDB" id="A0A6A6H4B9"/>
<sequence>MTWGSGSPPIAAAEAPAEIQWKSLAPSVATTALATFVVALRFYTRITLVRAVGRDDGVVLFSLLLSIAMCAIVGAVAVGSSSKYQPHRNTRLWTIAKLVVANNCLYAAITNLTKASILLQYLRVFSSRIIRYIAWTLMFLCVVALAWAIFGGVFLCTPVGKLWQPEIPGWCMNAEHYWVSTAAANVFLDFSVLILPMPVISTINLPKRQKAALIFIFLLGGFGAVVSLVRLLVVHLEATKGRYLDSGIEAITWSAVEANTGIICASLMALKPLVVHFFPRLMLSNEPARRCMRLPRISSGVPEMHTVNCGHKFGSTQSGSTSQQTVVPENAHTGPSARRDRKKSSIPSEVTVVDSPMIDYGETASRSQWRVSQYGWPPGTAL</sequence>
<feature type="domain" description="Rhodopsin" evidence="8">
    <location>
        <begin position="40"/>
        <end position="275"/>
    </location>
</feature>
<evidence type="ECO:0000313" key="9">
    <source>
        <dbReference type="EMBL" id="KAF2232842.1"/>
    </source>
</evidence>
<comment type="subcellular location">
    <subcellularLocation>
        <location evidence="1">Membrane</location>
        <topology evidence="1">Multi-pass membrane protein</topology>
    </subcellularLocation>
</comment>